<keyword evidence="12" id="KW-1185">Reference proteome</keyword>
<keyword evidence="6" id="KW-0804">Transcription</keyword>
<reference evidence="11 12" key="1">
    <citation type="submission" date="2016-04" db="EMBL/GenBank/DDBJ databases">
        <title>The genome of Intoshia linei affirms orthonectids as highly simplified spiralians.</title>
        <authorList>
            <person name="Mikhailov K.V."/>
            <person name="Slusarev G.S."/>
            <person name="Nikitin M.A."/>
            <person name="Logacheva M.D."/>
            <person name="Penin A."/>
            <person name="Aleoshin V."/>
            <person name="Panchin Y.V."/>
        </authorList>
    </citation>
    <scope>NUCLEOTIDE SEQUENCE [LARGE SCALE GENOMIC DNA]</scope>
    <source>
        <strain evidence="11">Intl2013</strain>
        <tissue evidence="11">Whole animal</tissue>
    </source>
</reference>
<accession>A0A177ASD4</accession>
<dbReference type="GO" id="GO:0003713">
    <property type="term" value="F:transcription coactivator activity"/>
    <property type="evidence" value="ECO:0007669"/>
    <property type="project" value="TreeGrafter"/>
</dbReference>
<organism evidence="11 12">
    <name type="scientific">Intoshia linei</name>
    <dbReference type="NCBI Taxonomy" id="1819745"/>
    <lineage>
        <taxon>Eukaryota</taxon>
        <taxon>Metazoa</taxon>
        <taxon>Spiralia</taxon>
        <taxon>Lophotrochozoa</taxon>
        <taxon>Mesozoa</taxon>
        <taxon>Orthonectida</taxon>
        <taxon>Rhopaluridae</taxon>
        <taxon>Intoshia</taxon>
    </lineage>
</organism>
<evidence type="ECO:0000259" key="10">
    <source>
        <dbReference type="Pfam" id="PF07571"/>
    </source>
</evidence>
<comment type="caution">
    <text evidence="11">The sequence shown here is derived from an EMBL/GenBank/DDBJ whole genome shotgun (WGS) entry which is preliminary data.</text>
</comment>
<keyword evidence="5" id="KW-0805">Transcription regulation</keyword>
<evidence type="ECO:0000256" key="2">
    <source>
        <dbReference type="ARBA" id="ARBA00007688"/>
    </source>
</evidence>
<dbReference type="FunFam" id="1.25.40.770:FF:000001">
    <property type="entry name" value="Transcription initiation factor TFIID subunit 6"/>
    <property type="match status" value="1"/>
</dbReference>
<feature type="non-terminal residue" evidence="11">
    <location>
        <position position="456"/>
    </location>
</feature>
<name>A0A177ASD4_9BILA</name>
<comment type="similarity">
    <text evidence="2">Belongs to the TAF6 family.</text>
</comment>
<evidence type="ECO:0000256" key="5">
    <source>
        <dbReference type="ARBA" id="ARBA00023015"/>
    </source>
</evidence>
<feature type="domain" description="TATA box binding protein associated factor (TAF) histone-like fold" evidence="9">
    <location>
        <begin position="25"/>
        <end position="71"/>
    </location>
</feature>
<sequence length="456" mass="53064">MHVKSDEWIEKSLMSIIIDGLDKSKLSDEAEKILRKNVNKKTSLILQEAKKLRIRARRKKMISQDITDAMKYLNFGNNFALFKDTNTPFLHSKHAISDDKDKPIEDFIINKNINIPCDLNLQSYWLCIKGVCPNIQENVINQVDQIEETDAVEVQKLTKISYSIEQQLFYKDLTESCVCAIEKKRTDALLCIREDPSIKYIYPRIVVFICEGIKQNVNYQNLLITIYILKMLEELLRNPHIPLIKYLHEIIPTLISCILATRLTNVFTEVNSWITREFYARLLATISKKYSNGSNNINSRIIQVLVSDFLSEPVYSKFFGVASFLFHNNSYMVDNFILPNIKTISDIARNYYDQMCSNEEMTATIYAKQVKFGLGRIAFILHNMLKSYIKGNCLSWGLHEFTEKFGQLGSMFFYMTKEMEPLNEQINNSSTLKGTFDYDLLEIIKMNTVKFKLYFP</sequence>
<dbReference type="EMBL" id="LWCA01001832">
    <property type="protein sequence ID" value="OAF64442.1"/>
    <property type="molecule type" value="Genomic_DNA"/>
</dbReference>
<dbReference type="GO" id="GO:0016251">
    <property type="term" value="F:RNA polymerase II general transcription initiation factor activity"/>
    <property type="evidence" value="ECO:0007669"/>
    <property type="project" value="InterPro"/>
</dbReference>
<dbReference type="GO" id="GO:0051123">
    <property type="term" value="P:RNA polymerase II preinitiation complex assembly"/>
    <property type="evidence" value="ECO:0007669"/>
    <property type="project" value="TreeGrafter"/>
</dbReference>
<dbReference type="GO" id="GO:0046695">
    <property type="term" value="C:SLIK (SAGA-like) complex"/>
    <property type="evidence" value="ECO:0007669"/>
    <property type="project" value="InterPro"/>
</dbReference>
<dbReference type="Pfam" id="PF07571">
    <property type="entry name" value="TAF6_C"/>
    <property type="match status" value="1"/>
</dbReference>
<dbReference type="Pfam" id="PF02969">
    <property type="entry name" value="TAF"/>
    <property type="match status" value="1"/>
</dbReference>
<keyword evidence="11" id="KW-0396">Initiation factor</keyword>
<gene>
    <name evidence="11" type="ORF">A3Q56_07827</name>
</gene>
<comment type="subunit">
    <text evidence="3">The nucleosome is a histone octamer containing two molecules each of H2A, H2B, H3 and H4 assembled in one H3-H4 heterotetramer and two H2A-H2B heterodimers. The octamer wraps approximately 147 bp of DNA.</text>
</comment>
<dbReference type="CDD" id="cd08050">
    <property type="entry name" value="TAF6C"/>
    <property type="match status" value="1"/>
</dbReference>
<dbReference type="SUPFAM" id="SSF48371">
    <property type="entry name" value="ARM repeat"/>
    <property type="match status" value="1"/>
</dbReference>
<dbReference type="InterPro" id="IPR037796">
    <property type="entry name" value="TAF6"/>
</dbReference>
<dbReference type="GO" id="GO:0005669">
    <property type="term" value="C:transcription factor TFIID complex"/>
    <property type="evidence" value="ECO:0007669"/>
    <property type="project" value="InterPro"/>
</dbReference>
<dbReference type="InterPro" id="IPR011442">
    <property type="entry name" value="TAF6_C"/>
</dbReference>
<dbReference type="GO" id="GO:0003743">
    <property type="term" value="F:translation initiation factor activity"/>
    <property type="evidence" value="ECO:0007669"/>
    <property type="project" value="UniProtKB-KW"/>
</dbReference>
<evidence type="ECO:0000256" key="1">
    <source>
        <dbReference type="ARBA" id="ARBA00004123"/>
    </source>
</evidence>
<evidence type="ECO:0000313" key="12">
    <source>
        <dbReference type="Proteomes" id="UP000078046"/>
    </source>
</evidence>
<dbReference type="Gene3D" id="1.10.20.10">
    <property type="entry name" value="Histone, subunit A"/>
    <property type="match status" value="1"/>
</dbReference>
<dbReference type="GO" id="GO:0000124">
    <property type="term" value="C:SAGA complex"/>
    <property type="evidence" value="ECO:0007669"/>
    <property type="project" value="InterPro"/>
</dbReference>
<dbReference type="InterPro" id="IPR016024">
    <property type="entry name" value="ARM-type_fold"/>
</dbReference>
<protein>
    <recommendedName>
        <fullName evidence="4">Histone H4</fullName>
    </recommendedName>
    <alternativeName>
        <fullName evidence="8">Transcription initiation factor TFIID subunit 6</fullName>
    </alternativeName>
</protein>
<dbReference type="Proteomes" id="UP000078046">
    <property type="component" value="Unassembled WGS sequence"/>
</dbReference>
<evidence type="ECO:0000256" key="4">
    <source>
        <dbReference type="ARBA" id="ARBA00020836"/>
    </source>
</evidence>
<evidence type="ECO:0000259" key="9">
    <source>
        <dbReference type="Pfam" id="PF02969"/>
    </source>
</evidence>
<evidence type="ECO:0000256" key="8">
    <source>
        <dbReference type="ARBA" id="ARBA00040091"/>
    </source>
</evidence>
<dbReference type="InterPro" id="IPR009072">
    <property type="entry name" value="Histone-fold"/>
</dbReference>
<dbReference type="GO" id="GO:0046982">
    <property type="term" value="F:protein heterodimerization activity"/>
    <property type="evidence" value="ECO:0007669"/>
    <property type="project" value="InterPro"/>
</dbReference>
<dbReference type="OrthoDB" id="361039at2759"/>
<dbReference type="InterPro" id="IPR046344">
    <property type="entry name" value="TAF6_C_sf"/>
</dbReference>
<feature type="domain" description="TAF6 C-terminal HEAT repeat" evidence="10">
    <location>
        <begin position="163"/>
        <end position="342"/>
    </location>
</feature>
<evidence type="ECO:0000256" key="3">
    <source>
        <dbReference type="ARBA" id="ARBA00011538"/>
    </source>
</evidence>
<keyword evidence="11" id="KW-0648">Protein biosynthesis</keyword>
<dbReference type="PANTHER" id="PTHR10221:SF9">
    <property type="entry name" value="TRANSCRIPTION INITIATION FACTOR TFIID SUBUNIT 6"/>
    <property type="match status" value="1"/>
</dbReference>
<evidence type="ECO:0000313" key="11">
    <source>
        <dbReference type="EMBL" id="OAF64442.1"/>
    </source>
</evidence>
<dbReference type="AlphaFoldDB" id="A0A177ASD4"/>
<evidence type="ECO:0000256" key="7">
    <source>
        <dbReference type="ARBA" id="ARBA00023242"/>
    </source>
</evidence>
<dbReference type="InterPro" id="IPR004823">
    <property type="entry name" value="TAF_TATA-bd_Histone-like_dom"/>
</dbReference>
<dbReference type="PANTHER" id="PTHR10221">
    <property type="entry name" value="TRANSCRIPTION INITIATION FACTOR TFIID SUBUNIT 6"/>
    <property type="match status" value="1"/>
</dbReference>
<evidence type="ECO:0000256" key="6">
    <source>
        <dbReference type="ARBA" id="ARBA00023163"/>
    </source>
</evidence>
<keyword evidence="7" id="KW-0539">Nucleus</keyword>
<dbReference type="SUPFAM" id="SSF47113">
    <property type="entry name" value="Histone-fold"/>
    <property type="match status" value="1"/>
</dbReference>
<dbReference type="Gene3D" id="1.25.40.770">
    <property type="entry name" value="TAF6, C-terminal HEAT repeat domain"/>
    <property type="match status" value="1"/>
</dbReference>
<comment type="subcellular location">
    <subcellularLocation>
        <location evidence="1">Nucleus</location>
    </subcellularLocation>
</comment>
<proteinExistence type="inferred from homology"/>